<dbReference type="Gene3D" id="3.40.50.720">
    <property type="entry name" value="NAD(P)-binding Rossmann-like Domain"/>
    <property type="match status" value="1"/>
</dbReference>
<dbReference type="InterPro" id="IPR036291">
    <property type="entry name" value="NAD(P)-bd_dom_sf"/>
</dbReference>
<evidence type="ECO:0000256" key="3">
    <source>
        <dbReference type="ARBA" id="ARBA00022605"/>
    </source>
</evidence>
<proteinExistence type="inferred from homology"/>
<dbReference type="InterPro" id="IPR023940">
    <property type="entry name" value="DHDPR_bac"/>
</dbReference>
<dbReference type="Pfam" id="PF05173">
    <property type="entry name" value="DapB_C"/>
    <property type="match status" value="1"/>
</dbReference>
<evidence type="ECO:0000256" key="9">
    <source>
        <dbReference type="ARBA" id="ARBA00037922"/>
    </source>
</evidence>
<dbReference type="GO" id="GO:0016726">
    <property type="term" value="F:oxidoreductase activity, acting on CH or CH2 groups, NAD or NADP as acceptor"/>
    <property type="evidence" value="ECO:0007669"/>
    <property type="project" value="UniProtKB-UniRule"/>
</dbReference>
<dbReference type="CDD" id="cd02274">
    <property type="entry name" value="DHDPR_N"/>
    <property type="match status" value="1"/>
</dbReference>
<feature type="binding site" evidence="13">
    <location>
        <position position="163"/>
    </location>
    <ligand>
        <name>(S)-2,3,4,5-tetrahydrodipicolinate</name>
        <dbReference type="ChEBI" id="CHEBI:16845"/>
    </ligand>
</feature>
<feature type="active site" description="Proton donor" evidence="13">
    <location>
        <position position="166"/>
    </location>
</feature>
<keyword evidence="4 13" id="KW-0521">NADP</keyword>
<dbReference type="EMBL" id="ARYJ01000004">
    <property type="protein sequence ID" value="KCZ89174.1"/>
    <property type="molecule type" value="Genomic_DNA"/>
</dbReference>
<evidence type="ECO:0000256" key="1">
    <source>
        <dbReference type="ARBA" id="ARBA00006642"/>
    </source>
</evidence>
<feature type="binding site" evidence="13">
    <location>
        <begin position="105"/>
        <end position="107"/>
    </location>
    <ligand>
        <name>NAD(+)</name>
        <dbReference type="ChEBI" id="CHEBI:57540"/>
    </ligand>
</feature>
<dbReference type="PATRIC" id="fig|1280952.3.peg.1537"/>
<reference evidence="16 17" key="1">
    <citation type="journal article" date="2014" name="Antonie Van Leeuwenhoek">
        <title>Hyphomonas beringensis sp. nov. and Hyphomonas chukchiensis sp. nov., isolated from surface seawater of the Bering Sea and Chukchi Sea.</title>
        <authorList>
            <person name="Li C."/>
            <person name="Lai Q."/>
            <person name="Li G."/>
            <person name="Dong C."/>
            <person name="Wang J."/>
            <person name="Liao Y."/>
            <person name="Shao Z."/>
        </authorList>
    </citation>
    <scope>NUCLEOTIDE SEQUENCE [LARGE SCALE GENOMIC DNA]</scope>
    <source>
        <strain evidence="16 17">VP2</strain>
    </source>
</reference>
<keyword evidence="8 13" id="KW-0457">Lysine biosynthesis</keyword>
<keyword evidence="5 13" id="KW-0220">Diaminopimelate biosynthesis</keyword>
<keyword evidence="17" id="KW-1185">Reference proteome</keyword>
<comment type="subunit">
    <text evidence="13">Homotetramer.</text>
</comment>
<dbReference type="PIRSF" id="PIRSF000161">
    <property type="entry name" value="DHPR"/>
    <property type="match status" value="1"/>
</dbReference>
<dbReference type="InterPro" id="IPR022664">
    <property type="entry name" value="DapB_N_CS"/>
</dbReference>
<dbReference type="eggNOG" id="COG0289">
    <property type="taxonomic scope" value="Bacteria"/>
</dbReference>
<evidence type="ECO:0000256" key="10">
    <source>
        <dbReference type="ARBA" id="ARBA00038983"/>
    </source>
</evidence>
<dbReference type="RefSeq" id="WP_035580427.1">
    <property type="nucleotide sequence ID" value="NZ_ARYJ01000004.1"/>
</dbReference>
<dbReference type="Proteomes" id="UP000024816">
    <property type="component" value="Unassembled WGS sequence"/>
</dbReference>
<evidence type="ECO:0000256" key="7">
    <source>
        <dbReference type="ARBA" id="ARBA00023027"/>
    </source>
</evidence>
<evidence type="ECO:0000256" key="11">
    <source>
        <dbReference type="ARBA" id="ARBA00049080"/>
    </source>
</evidence>
<comment type="catalytic activity">
    <reaction evidence="11 13">
        <text>(S)-2,3,4,5-tetrahydrodipicolinate + NADP(+) + H2O = (2S,4S)-4-hydroxy-2,3,4,5-tetrahydrodipicolinate + NADPH + H(+)</text>
        <dbReference type="Rhea" id="RHEA:35331"/>
        <dbReference type="ChEBI" id="CHEBI:15377"/>
        <dbReference type="ChEBI" id="CHEBI:15378"/>
        <dbReference type="ChEBI" id="CHEBI:16845"/>
        <dbReference type="ChEBI" id="CHEBI:57783"/>
        <dbReference type="ChEBI" id="CHEBI:58349"/>
        <dbReference type="ChEBI" id="CHEBI:67139"/>
        <dbReference type="EC" id="1.17.1.8"/>
    </reaction>
</comment>
<keyword evidence="2 13" id="KW-0963">Cytoplasm</keyword>
<dbReference type="SUPFAM" id="SSF55347">
    <property type="entry name" value="Glyceraldehyde-3-phosphate dehydrogenase-like, C-terminal domain"/>
    <property type="match status" value="1"/>
</dbReference>
<comment type="function">
    <text evidence="13">Catalyzes the conversion of 4-hydroxy-tetrahydrodipicolinate (HTPA) to tetrahydrodipicolinate.</text>
</comment>
<evidence type="ECO:0000256" key="5">
    <source>
        <dbReference type="ARBA" id="ARBA00022915"/>
    </source>
</evidence>
<comment type="similarity">
    <text evidence="1 13">Belongs to the DapB family.</text>
</comment>
<evidence type="ECO:0000256" key="4">
    <source>
        <dbReference type="ARBA" id="ARBA00022857"/>
    </source>
</evidence>
<feature type="binding site" evidence="13">
    <location>
        <begin position="172"/>
        <end position="173"/>
    </location>
    <ligand>
        <name>(S)-2,3,4,5-tetrahydrodipicolinate</name>
        <dbReference type="ChEBI" id="CHEBI:16845"/>
    </ligand>
</feature>
<dbReference type="Pfam" id="PF01113">
    <property type="entry name" value="DapB_N"/>
    <property type="match status" value="1"/>
</dbReference>
<dbReference type="GO" id="GO:0009089">
    <property type="term" value="P:lysine biosynthetic process via diaminopimelate"/>
    <property type="evidence" value="ECO:0007669"/>
    <property type="project" value="UniProtKB-UniRule"/>
</dbReference>
<keyword evidence="7 13" id="KW-0520">NAD</keyword>
<comment type="pathway">
    <text evidence="9 13">Amino-acid biosynthesis; L-lysine biosynthesis via DAP pathway; (S)-tetrahydrodipicolinate from L-aspartate: step 4/4.</text>
</comment>
<dbReference type="GO" id="GO:0005829">
    <property type="term" value="C:cytosol"/>
    <property type="evidence" value="ECO:0007669"/>
    <property type="project" value="TreeGrafter"/>
</dbReference>
<dbReference type="UniPathway" id="UPA00034">
    <property type="reaction ID" value="UER00018"/>
</dbReference>
<evidence type="ECO:0000256" key="8">
    <source>
        <dbReference type="ARBA" id="ARBA00023154"/>
    </source>
</evidence>
<dbReference type="SUPFAM" id="SSF51735">
    <property type="entry name" value="NAD(P)-binding Rossmann-fold domains"/>
    <property type="match status" value="1"/>
</dbReference>
<dbReference type="Gene3D" id="3.30.360.10">
    <property type="entry name" value="Dihydrodipicolinate Reductase, domain 2"/>
    <property type="match status" value="1"/>
</dbReference>
<accession>A0A059FEW1</accession>
<dbReference type="PROSITE" id="PS01298">
    <property type="entry name" value="DAPB"/>
    <property type="match status" value="1"/>
</dbReference>
<organism evidence="16 17">
    <name type="scientific">Hyphomonas jannaschiana VP2</name>
    <dbReference type="NCBI Taxonomy" id="1280952"/>
    <lineage>
        <taxon>Bacteria</taxon>
        <taxon>Pseudomonadati</taxon>
        <taxon>Pseudomonadota</taxon>
        <taxon>Alphaproteobacteria</taxon>
        <taxon>Hyphomonadales</taxon>
        <taxon>Hyphomonadaceae</taxon>
        <taxon>Hyphomonas</taxon>
    </lineage>
</organism>
<dbReference type="OrthoDB" id="9790352at2"/>
<comment type="caution">
    <text evidence="16">The sequence shown here is derived from an EMBL/GenBank/DDBJ whole genome shotgun (WGS) entry which is preliminary data.</text>
</comment>
<feature type="active site" description="Proton donor/acceptor" evidence="13">
    <location>
        <position position="162"/>
    </location>
</feature>
<evidence type="ECO:0000259" key="14">
    <source>
        <dbReference type="Pfam" id="PF01113"/>
    </source>
</evidence>
<dbReference type="EC" id="1.17.1.8" evidence="10 13"/>
<dbReference type="InterPro" id="IPR022663">
    <property type="entry name" value="DapB_C"/>
</dbReference>
<evidence type="ECO:0000256" key="2">
    <source>
        <dbReference type="ARBA" id="ARBA00022490"/>
    </source>
</evidence>
<evidence type="ECO:0000256" key="13">
    <source>
        <dbReference type="HAMAP-Rule" id="MF_00102"/>
    </source>
</evidence>
<dbReference type="PANTHER" id="PTHR20836:SF0">
    <property type="entry name" value="4-HYDROXY-TETRAHYDRODIPICOLINATE REDUCTASE 1, CHLOROPLASTIC-RELATED"/>
    <property type="match status" value="1"/>
</dbReference>
<comment type="subcellular location">
    <subcellularLocation>
        <location evidence="13">Cytoplasm</location>
    </subcellularLocation>
</comment>
<dbReference type="InterPro" id="IPR000846">
    <property type="entry name" value="DapB_N"/>
</dbReference>
<dbReference type="GO" id="GO:0008839">
    <property type="term" value="F:4-hydroxy-tetrahydrodipicolinate reductase"/>
    <property type="evidence" value="ECO:0007669"/>
    <property type="project" value="UniProtKB-UniRule"/>
</dbReference>
<comment type="caution">
    <text evidence="13">Lacks conserved residue(s) required for the propagation of feature annotation.</text>
</comment>
<feature type="domain" description="Dihydrodipicolinate reductase N-terminal" evidence="14">
    <location>
        <begin position="11"/>
        <end position="131"/>
    </location>
</feature>
<feature type="binding site" evidence="13">
    <location>
        <begin position="15"/>
        <end position="20"/>
    </location>
    <ligand>
        <name>NAD(+)</name>
        <dbReference type="ChEBI" id="CHEBI:57540"/>
    </ligand>
</feature>
<evidence type="ECO:0000256" key="12">
    <source>
        <dbReference type="ARBA" id="ARBA00049396"/>
    </source>
</evidence>
<evidence type="ECO:0000259" key="15">
    <source>
        <dbReference type="Pfam" id="PF05173"/>
    </source>
</evidence>
<sequence length="278" mass="28653">MTDQTSDSFAVAIAGVAGRMGRQLAAVSHRHGLTVAGGTEVAGSPHLDTDIGELAGLPNLGVKPSSDPVIAAAKADVWFDFTRPAATIAALEALKHTPVRVAIIGTTGFSPAEEKALEAAAGDLAIVKSGSFALGIKLLETLIRRAAASLGPDWDIEVLETHHNKKVDAPSGTALMLGEAAAEGRGASLDDLRTGPYDGPDAARERGKIGFSVRRMGGVIGEHSVSFGSDTEIVTLSHTSLDRAMFAEGAMKAAFWALNQKPGLYSMDDVLGLSGNGS</sequence>
<dbReference type="GO" id="GO:0050661">
    <property type="term" value="F:NADP binding"/>
    <property type="evidence" value="ECO:0007669"/>
    <property type="project" value="UniProtKB-UniRule"/>
</dbReference>
<dbReference type="PANTHER" id="PTHR20836">
    <property type="entry name" value="DIHYDRODIPICOLINATE REDUCTASE"/>
    <property type="match status" value="1"/>
</dbReference>
<evidence type="ECO:0000313" key="16">
    <source>
        <dbReference type="EMBL" id="KCZ89174.1"/>
    </source>
</evidence>
<dbReference type="HAMAP" id="MF_00102">
    <property type="entry name" value="DapB"/>
    <property type="match status" value="1"/>
</dbReference>
<evidence type="ECO:0000313" key="17">
    <source>
        <dbReference type="Proteomes" id="UP000024816"/>
    </source>
</evidence>
<comment type="catalytic activity">
    <reaction evidence="12 13">
        <text>(S)-2,3,4,5-tetrahydrodipicolinate + NAD(+) + H2O = (2S,4S)-4-hydroxy-2,3,4,5-tetrahydrodipicolinate + NADH + H(+)</text>
        <dbReference type="Rhea" id="RHEA:35323"/>
        <dbReference type="ChEBI" id="CHEBI:15377"/>
        <dbReference type="ChEBI" id="CHEBI:15378"/>
        <dbReference type="ChEBI" id="CHEBI:16845"/>
        <dbReference type="ChEBI" id="CHEBI:57540"/>
        <dbReference type="ChEBI" id="CHEBI:57945"/>
        <dbReference type="ChEBI" id="CHEBI:67139"/>
        <dbReference type="EC" id="1.17.1.8"/>
    </reaction>
</comment>
<feature type="domain" description="Dihydrodipicolinate reductase C-terminal" evidence="15">
    <location>
        <begin position="135"/>
        <end position="271"/>
    </location>
</feature>
<gene>
    <name evidence="13" type="primary">dapB</name>
    <name evidence="16" type="ORF">HJA_07752</name>
</gene>
<dbReference type="STRING" id="1280952.HJA_07752"/>
<name>A0A059FEW1_9PROT</name>
<evidence type="ECO:0000256" key="6">
    <source>
        <dbReference type="ARBA" id="ARBA00023002"/>
    </source>
</evidence>
<dbReference type="GO" id="GO:0051287">
    <property type="term" value="F:NAD binding"/>
    <property type="evidence" value="ECO:0007669"/>
    <property type="project" value="UniProtKB-UniRule"/>
</dbReference>
<keyword evidence="6 13" id="KW-0560">Oxidoreductase</keyword>
<dbReference type="GO" id="GO:0019877">
    <property type="term" value="P:diaminopimelate biosynthetic process"/>
    <property type="evidence" value="ECO:0007669"/>
    <property type="project" value="UniProtKB-UniRule"/>
</dbReference>
<dbReference type="NCBIfam" id="TIGR00036">
    <property type="entry name" value="dapB"/>
    <property type="match status" value="1"/>
</dbReference>
<feature type="binding site" evidence="13">
    <location>
        <begin position="129"/>
        <end position="132"/>
    </location>
    <ligand>
        <name>NAD(+)</name>
        <dbReference type="ChEBI" id="CHEBI:57540"/>
    </ligand>
</feature>
<comment type="caution">
    <text evidence="13">Was originally thought to be a dihydrodipicolinate reductase (DHDPR), catalyzing the conversion of dihydrodipicolinate to tetrahydrodipicolinate. However, it was shown in E.coli that the substrate of the enzymatic reaction is not dihydrodipicolinate (DHDP) but in fact (2S,4S)-4-hydroxy-2,3,4,5-tetrahydrodipicolinic acid (HTPA), the product released by the DapA-catalyzed reaction.</text>
</comment>
<protein>
    <recommendedName>
        <fullName evidence="10 13">4-hydroxy-tetrahydrodipicolinate reductase</fullName>
        <shortName evidence="13">HTPA reductase</shortName>
        <ecNumber evidence="10 13">1.17.1.8</ecNumber>
    </recommendedName>
</protein>
<dbReference type="AlphaFoldDB" id="A0A059FEW1"/>
<keyword evidence="3 13" id="KW-0028">Amino-acid biosynthesis</keyword>